<dbReference type="SUPFAM" id="SSF143011">
    <property type="entry name" value="RelE-like"/>
    <property type="match status" value="1"/>
</dbReference>
<dbReference type="RefSeq" id="WP_149897315.1">
    <property type="nucleotide sequence ID" value="NZ_QRFF01000001.1"/>
</dbReference>
<organism evidence="1 2">
    <name type="scientific">Rhizobium rhizogenes</name>
    <name type="common">Agrobacterium rhizogenes</name>
    <dbReference type="NCBI Taxonomy" id="359"/>
    <lineage>
        <taxon>Bacteria</taxon>
        <taxon>Pseudomonadati</taxon>
        <taxon>Pseudomonadota</taxon>
        <taxon>Alphaproteobacteria</taxon>
        <taxon>Hyphomicrobiales</taxon>
        <taxon>Rhizobiaceae</taxon>
        <taxon>Rhizobium/Agrobacterium group</taxon>
        <taxon>Rhizobium</taxon>
    </lineage>
</organism>
<proteinExistence type="predicted"/>
<name>A0AA88F1Q3_RHIRH</name>
<accession>A0AA88F1Q3</accession>
<dbReference type="Pfam" id="PF05015">
    <property type="entry name" value="HigB-like_toxin"/>
    <property type="match status" value="1"/>
</dbReference>
<dbReference type="InterPro" id="IPR007711">
    <property type="entry name" value="HigB-1"/>
</dbReference>
<dbReference type="PANTHER" id="PTHR40266">
    <property type="entry name" value="TOXIN HIGB-1"/>
    <property type="match status" value="1"/>
</dbReference>
<evidence type="ECO:0000313" key="1">
    <source>
        <dbReference type="EMBL" id="KAA3503825.1"/>
    </source>
</evidence>
<reference evidence="1 2" key="1">
    <citation type="submission" date="2018-08" db="EMBL/GenBank/DDBJ databases">
        <title>Crown Gall in kiwifruit.</title>
        <authorList>
            <person name="Visnovsky S.B."/>
            <person name="Pitman A.R."/>
        </authorList>
    </citation>
    <scope>NUCLEOTIDE SEQUENCE [LARGE SCALE GENOMIC DNA]</scope>
    <source>
        <strain evidence="1 2">SBV_302_78_2</strain>
    </source>
</reference>
<gene>
    <name evidence="1" type="ORF">DXM27_00430</name>
</gene>
<dbReference type="InterPro" id="IPR035093">
    <property type="entry name" value="RelE/ParE_toxin_dom_sf"/>
</dbReference>
<dbReference type="EMBL" id="QRFF01000001">
    <property type="protein sequence ID" value="KAA3503825.1"/>
    <property type="molecule type" value="Genomic_DNA"/>
</dbReference>
<dbReference type="Gene3D" id="3.30.2310.20">
    <property type="entry name" value="RelE-like"/>
    <property type="match status" value="1"/>
</dbReference>
<dbReference type="Proteomes" id="UP000473658">
    <property type="component" value="Unassembled WGS sequence"/>
</dbReference>
<comment type="caution">
    <text evidence="1">The sequence shown here is derived from an EMBL/GenBank/DDBJ whole genome shotgun (WGS) entry which is preliminary data.</text>
</comment>
<dbReference type="AlphaFoldDB" id="A0AA88F1Q3"/>
<dbReference type="PANTHER" id="PTHR40266:SF2">
    <property type="entry name" value="TOXIN HIGB-1"/>
    <property type="match status" value="1"/>
</dbReference>
<protein>
    <submittedName>
        <fullName evidence="1">Killer protein</fullName>
    </submittedName>
</protein>
<sequence length="92" mass="10437">MIVSFRHKGLEAFFRSGTTKGIQPAHAAKLGRILTLLEVAAVASDLNLPGFKLHPLKGDMKGHWSLWVNGNWRVTFRFLDSDVELVDYQDYH</sequence>
<evidence type="ECO:0000313" key="2">
    <source>
        <dbReference type="Proteomes" id="UP000473658"/>
    </source>
</evidence>